<organism evidence="1 2">
    <name type="scientific">Smallanthus sonchifolius</name>
    <dbReference type="NCBI Taxonomy" id="185202"/>
    <lineage>
        <taxon>Eukaryota</taxon>
        <taxon>Viridiplantae</taxon>
        <taxon>Streptophyta</taxon>
        <taxon>Embryophyta</taxon>
        <taxon>Tracheophyta</taxon>
        <taxon>Spermatophyta</taxon>
        <taxon>Magnoliopsida</taxon>
        <taxon>eudicotyledons</taxon>
        <taxon>Gunneridae</taxon>
        <taxon>Pentapetalae</taxon>
        <taxon>asterids</taxon>
        <taxon>campanulids</taxon>
        <taxon>Asterales</taxon>
        <taxon>Asteraceae</taxon>
        <taxon>Asteroideae</taxon>
        <taxon>Heliantheae alliance</taxon>
        <taxon>Millerieae</taxon>
        <taxon>Smallanthus</taxon>
    </lineage>
</organism>
<gene>
    <name evidence="1" type="ORF">L1987_33998</name>
</gene>
<dbReference type="Proteomes" id="UP001056120">
    <property type="component" value="Linkage Group LG11"/>
</dbReference>
<sequence length="197" mass="21854">MTVGISYTTPFPVPLQVLCSSIPSNVQPQACVYTKEALLELQKNFKTLGSSTARSRPLPPKTEPIVVLKGMIKPVTDDSLMNRKDKDEDGESDRDDSLDGGVIDAIRTKRERLLQSRAAAPDFIALDGGSNHGEAEGLSDEEPEFQRRIALIEETKKGVFEDVVDDFSKTTIRKKTEVNVSDNGVDDEDEEDKIWEE</sequence>
<protein>
    <submittedName>
        <fullName evidence="1">Uncharacterized protein</fullName>
    </submittedName>
</protein>
<evidence type="ECO:0000313" key="1">
    <source>
        <dbReference type="EMBL" id="KAI3798720.1"/>
    </source>
</evidence>
<proteinExistence type="predicted"/>
<reference evidence="2" key="1">
    <citation type="journal article" date="2022" name="Mol. Ecol. Resour.">
        <title>The genomes of chicory, endive, great burdock and yacon provide insights into Asteraceae palaeo-polyploidization history and plant inulin production.</title>
        <authorList>
            <person name="Fan W."/>
            <person name="Wang S."/>
            <person name="Wang H."/>
            <person name="Wang A."/>
            <person name="Jiang F."/>
            <person name="Liu H."/>
            <person name="Zhao H."/>
            <person name="Xu D."/>
            <person name="Zhang Y."/>
        </authorList>
    </citation>
    <scope>NUCLEOTIDE SEQUENCE [LARGE SCALE GENOMIC DNA]</scope>
    <source>
        <strain evidence="2">cv. Yunnan</strain>
    </source>
</reference>
<reference evidence="1 2" key="2">
    <citation type="journal article" date="2022" name="Mol. Ecol. Resour.">
        <title>The genomes of chicory, endive, great burdock and yacon provide insights into Asteraceae paleo-polyploidization history and plant inulin production.</title>
        <authorList>
            <person name="Fan W."/>
            <person name="Wang S."/>
            <person name="Wang H."/>
            <person name="Wang A."/>
            <person name="Jiang F."/>
            <person name="Liu H."/>
            <person name="Zhao H."/>
            <person name="Xu D."/>
            <person name="Zhang Y."/>
        </authorList>
    </citation>
    <scope>NUCLEOTIDE SEQUENCE [LARGE SCALE GENOMIC DNA]</scope>
    <source>
        <strain evidence="2">cv. Yunnan</strain>
        <tissue evidence="1">Leaves</tissue>
    </source>
</reference>
<comment type="caution">
    <text evidence="1">The sequence shown here is derived from an EMBL/GenBank/DDBJ whole genome shotgun (WGS) entry which is preliminary data.</text>
</comment>
<accession>A0ACB9HSL4</accession>
<name>A0ACB9HSL4_9ASTR</name>
<evidence type="ECO:0000313" key="2">
    <source>
        <dbReference type="Proteomes" id="UP001056120"/>
    </source>
</evidence>
<dbReference type="EMBL" id="CM042028">
    <property type="protein sequence ID" value="KAI3798720.1"/>
    <property type="molecule type" value="Genomic_DNA"/>
</dbReference>
<keyword evidence="2" id="KW-1185">Reference proteome</keyword>